<dbReference type="Proteomes" id="UP000011713">
    <property type="component" value="Unassembled WGS sequence"/>
</dbReference>
<dbReference type="AlphaFoldDB" id="M4BT38"/>
<dbReference type="EMBL" id="ABWE02000278">
    <property type="status" value="NOT_ANNOTATED_CDS"/>
    <property type="molecule type" value="Genomic_DNA"/>
</dbReference>
<dbReference type="InParanoid" id="M4BT38"/>
<sequence length="215" mass="24062">MSQCHDEPIKARRRGLYAPGRPPQGRTQTALGHPTDRHGEIEPSTSNRDVDNVRVPHPRASRRGCGNAQKRRTLIPQTESDSFCPSPLQPLVDSQGDQRFLRGAYFDPPCREGGGGAANEISRLLARLSAITLELGASLSANDGCCWTRREVRRCSSDGQKDHRKRSARGAYRRIVNYHASWRRCEPFPGILLSQPASSWLYDSSTRHPTRGMEF</sequence>
<dbReference type="HOGENOM" id="CLU_1285448_0_0_1"/>
<protein>
    <submittedName>
        <fullName evidence="2">Uncharacterized protein</fullName>
    </submittedName>
</protein>
<dbReference type="VEuPathDB" id="FungiDB:HpaG809623"/>
<keyword evidence="3" id="KW-1185">Reference proteome</keyword>
<dbReference type="EnsemblProtists" id="HpaT809623">
    <property type="protein sequence ID" value="HpaP809623"/>
    <property type="gene ID" value="HpaG809623"/>
</dbReference>
<organism evidence="2 3">
    <name type="scientific">Hyaloperonospora arabidopsidis (strain Emoy2)</name>
    <name type="common">Downy mildew agent</name>
    <name type="synonym">Peronospora arabidopsidis</name>
    <dbReference type="NCBI Taxonomy" id="559515"/>
    <lineage>
        <taxon>Eukaryota</taxon>
        <taxon>Sar</taxon>
        <taxon>Stramenopiles</taxon>
        <taxon>Oomycota</taxon>
        <taxon>Peronosporomycetes</taxon>
        <taxon>Peronosporales</taxon>
        <taxon>Peronosporaceae</taxon>
        <taxon>Hyaloperonospora</taxon>
    </lineage>
</organism>
<feature type="region of interest" description="Disordered" evidence="1">
    <location>
        <begin position="1"/>
        <end position="71"/>
    </location>
</feature>
<reference evidence="2" key="2">
    <citation type="submission" date="2015-06" db="UniProtKB">
        <authorList>
            <consortium name="EnsemblProtists"/>
        </authorList>
    </citation>
    <scope>IDENTIFICATION</scope>
    <source>
        <strain evidence="2">Emoy2</strain>
    </source>
</reference>
<feature type="compositionally biased region" description="Basic and acidic residues" evidence="1">
    <location>
        <begin position="1"/>
        <end position="10"/>
    </location>
</feature>
<accession>M4BT38</accession>
<name>M4BT38_HYAAE</name>
<proteinExistence type="predicted"/>
<evidence type="ECO:0000313" key="3">
    <source>
        <dbReference type="Proteomes" id="UP000011713"/>
    </source>
</evidence>
<evidence type="ECO:0000313" key="2">
    <source>
        <dbReference type="EnsemblProtists" id="HpaP809623"/>
    </source>
</evidence>
<evidence type="ECO:0000256" key="1">
    <source>
        <dbReference type="SAM" id="MobiDB-lite"/>
    </source>
</evidence>
<reference evidence="3" key="1">
    <citation type="journal article" date="2010" name="Science">
        <title>Signatures of adaptation to obligate biotrophy in the Hyaloperonospora arabidopsidis genome.</title>
        <authorList>
            <person name="Baxter L."/>
            <person name="Tripathy S."/>
            <person name="Ishaque N."/>
            <person name="Boot N."/>
            <person name="Cabral A."/>
            <person name="Kemen E."/>
            <person name="Thines M."/>
            <person name="Ah-Fong A."/>
            <person name="Anderson R."/>
            <person name="Badejoko W."/>
            <person name="Bittner-Eddy P."/>
            <person name="Boore J.L."/>
            <person name="Chibucos M.C."/>
            <person name="Coates M."/>
            <person name="Dehal P."/>
            <person name="Delehaunty K."/>
            <person name="Dong S."/>
            <person name="Downton P."/>
            <person name="Dumas B."/>
            <person name="Fabro G."/>
            <person name="Fronick C."/>
            <person name="Fuerstenberg S.I."/>
            <person name="Fulton L."/>
            <person name="Gaulin E."/>
            <person name="Govers F."/>
            <person name="Hughes L."/>
            <person name="Humphray S."/>
            <person name="Jiang R.H."/>
            <person name="Judelson H."/>
            <person name="Kamoun S."/>
            <person name="Kyung K."/>
            <person name="Meijer H."/>
            <person name="Minx P."/>
            <person name="Morris P."/>
            <person name="Nelson J."/>
            <person name="Phuntumart V."/>
            <person name="Qutob D."/>
            <person name="Rehmany A."/>
            <person name="Rougon-Cardoso A."/>
            <person name="Ryden P."/>
            <person name="Torto-Alalibo T."/>
            <person name="Studholme D."/>
            <person name="Wang Y."/>
            <person name="Win J."/>
            <person name="Wood J."/>
            <person name="Clifton S.W."/>
            <person name="Rogers J."/>
            <person name="Van den Ackerveken G."/>
            <person name="Jones J.D."/>
            <person name="McDowell J.M."/>
            <person name="Beynon J."/>
            <person name="Tyler B.M."/>
        </authorList>
    </citation>
    <scope>NUCLEOTIDE SEQUENCE [LARGE SCALE GENOMIC DNA]</scope>
    <source>
        <strain evidence="3">Emoy2</strain>
    </source>
</reference>